<dbReference type="PRINTS" id="PR00081">
    <property type="entry name" value="GDHRDH"/>
</dbReference>
<dbReference type="EMBL" id="ML994613">
    <property type="protein sequence ID" value="KAF2193655.1"/>
    <property type="molecule type" value="Genomic_DNA"/>
</dbReference>
<dbReference type="InterPro" id="IPR002347">
    <property type="entry name" value="SDR_fam"/>
</dbReference>
<dbReference type="GO" id="GO:0016491">
    <property type="term" value="F:oxidoreductase activity"/>
    <property type="evidence" value="ECO:0007669"/>
    <property type="project" value="TreeGrafter"/>
</dbReference>
<dbReference type="GO" id="GO:0019748">
    <property type="term" value="P:secondary metabolic process"/>
    <property type="evidence" value="ECO:0007669"/>
    <property type="project" value="TreeGrafter"/>
</dbReference>
<dbReference type="PANTHER" id="PTHR43544">
    <property type="entry name" value="SHORT-CHAIN DEHYDROGENASE/REDUCTASE"/>
    <property type="match status" value="1"/>
</dbReference>
<dbReference type="Pfam" id="PF00106">
    <property type="entry name" value="adh_short"/>
    <property type="match status" value="1"/>
</dbReference>
<dbReference type="AlphaFoldDB" id="A0A6A6ER65"/>
<proteinExistence type="inferred from homology"/>
<evidence type="ECO:0000313" key="2">
    <source>
        <dbReference type="EMBL" id="KAF2193655.1"/>
    </source>
</evidence>
<dbReference type="GO" id="GO:0005737">
    <property type="term" value="C:cytoplasm"/>
    <property type="evidence" value="ECO:0007669"/>
    <property type="project" value="TreeGrafter"/>
</dbReference>
<name>A0A6A6ER65_9PEZI</name>
<comment type="similarity">
    <text evidence="1">Belongs to the short-chain dehydrogenases/reductases (SDR) family.</text>
</comment>
<gene>
    <name evidence="2" type="ORF">K469DRAFT_618862</name>
</gene>
<dbReference type="OrthoDB" id="191139at2759"/>
<dbReference type="PANTHER" id="PTHR43544:SF32">
    <property type="entry name" value="CHAIN DEHYDROGENASE, PUTATIVE (AFU_ORTHOLOGUE AFUA_5G01530)-RELATED"/>
    <property type="match status" value="1"/>
</dbReference>
<evidence type="ECO:0000256" key="1">
    <source>
        <dbReference type="ARBA" id="ARBA00006484"/>
    </source>
</evidence>
<dbReference type="InterPro" id="IPR051468">
    <property type="entry name" value="Fungal_SecMetab_SDRs"/>
</dbReference>
<sequence length="253" mass="27198">MPSTPPVVLITGANQGIGYYIAELLSQSNNLYTILVGSRNMARGEDAVAKLLKTKTNHNTTITTIQIDITSPSSIAAAVEKITNKYGRLDILINNAAVPSSEQGKIATTIADWETVFSTNVIGTVATTHSFLPLLSLSLDAKIVVLSSSIGSITMAEASPPHPLSPTASPYRASKAAMNMVIVEWNKLLKGIKVWGVDPGLCATDFAGEYSRSRGRDPREGADVVRQCVEREREDCVGKVVWEQNGESGVRPW</sequence>
<reference evidence="2" key="1">
    <citation type="journal article" date="2020" name="Stud. Mycol.">
        <title>101 Dothideomycetes genomes: a test case for predicting lifestyles and emergence of pathogens.</title>
        <authorList>
            <person name="Haridas S."/>
            <person name="Albert R."/>
            <person name="Binder M."/>
            <person name="Bloem J."/>
            <person name="Labutti K."/>
            <person name="Salamov A."/>
            <person name="Andreopoulos B."/>
            <person name="Baker S."/>
            <person name="Barry K."/>
            <person name="Bills G."/>
            <person name="Bluhm B."/>
            <person name="Cannon C."/>
            <person name="Castanera R."/>
            <person name="Culley D."/>
            <person name="Daum C."/>
            <person name="Ezra D."/>
            <person name="Gonzalez J."/>
            <person name="Henrissat B."/>
            <person name="Kuo A."/>
            <person name="Liang C."/>
            <person name="Lipzen A."/>
            <person name="Lutzoni F."/>
            <person name="Magnuson J."/>
            <person name="Mondo S."/>
            <person name="Nolan M."/>
            <person name="Ohm R."/>
            <person name="Pangilinan J."/>
            <person name="Park H.-J."/>
            <person name="Ramirez L."/>
            <person name="Alfaro M."/>
            <person name="Sun H."/>
            <person name="Tritt A."/>
            <person name="Yoshinaga Y."/>
            <person name="Zwiers L.-H."/>
            <person name="Turgeon B."/>
            <person name="Goodwin S."/>
            <person name="Spatafora J."/>
            <person name="Crous P."/>
            <person name="Grigoriev I."/>
        </authorList>
    </citation>
    <scope>NUCLEOTIDE SEQUENCE</scope>
    <source>
        <strain evidence="2">CBS 207.26</strain>
    </source>
</reference>
<evidence type="ECO:0000313" key="3">
    <source>
        <dbReference type="Proteomes" id="UP000800200"/>
    </source>
</evidence>
<organism evidence="2 3">
    <name type="scientific">Zopfia rhizophila CBS 207.26</name>
    <dbReference type="NCBI Taxonomy" id="1314779"/>
    <lineage>
        <taxon>Eukaryota</taxon>
        <taxon>Fungi</taxon>
        <taxon>Dikarya</taxon>
        <taxon>Ascomycota</taxon>
        <taxon>Pezizomycotina</taxon>
        <taxon>Dothideomycetes</taxon>
        <taxon>Dothideomycetes incertae sedis</taxon>
        <taxon>Zopfiaceae</taxon>
        <taxon>Zopfia</taxon>
    </lineage>
</organism>
<accession>A0A6A6ER65</accession>
<dbReference type="SUPFAM" id="SSF51735">
    <property type="entry name" value="NAD(P)-binding Rossmann-fold domains"/>
    <property type="match status" value="1"/>
</dbReference>
<keyword evidence="3" id="KW-1185">Reference proteome</keyword>
<dbReference type="InterPro" id="IPR036291">
    <property type="entry name" value="NAD(P)-bd_dom_sf"/>
</dbReference>
<protein>
    <submittedName>
        <fullName evidence="2">NAD(P)-binding protein</fullName>
    </submittedName>
</protein>
<dbReference type="Proteomes" id="UP000800200">
    <property type="component" value="Unassembled WGS sequence"/>
</dbReference>
<dbReference type="Gene3D" id="3.40.50.720">
    <property type="entry name" value="NAD(P)-binding Rossmann-like Domain"/>
    <property type="match status" value="2"/>
</dbReference>